<feature type="compositionally biased region" description="Basic residues" evidence="1">
    <location>
        <begin position="127"/>
        <end position="140"/>
    </location>
</feature>
<feature type="compositionally biased region" description="Basic and acidic residues" evidence="1">
    <location>
        <begin position="103"/>
        <end position="126"/>
    </location>
</feature>
<dbReference type="AlphaFoldDB" id="A0A8S9U1I7"/>
<proteinExistence type="predicted"/>
<gene>
    <name evidence="2" type="ORF">GN958_ATG16628</name>
</gene>
<comment type="caution">
    <text evidence="2">The sequence shown here is derived from an EMBL/GenBank/DDBJ whole genome shotgun (WGS) entry which is preliminary data.</text>
</comment>
<feature type="region of interest" description="Disordered" evidence="1">
    <location>
        <begin position="101"/>
        <end position="140"/>
    </location>
</feature>
<sequence>MVRDLVSLRYDTYWDRFGQANNNAALKKTGLLLATALSRHFLYLVLALLSYTSQAVQEQDIRATGNVDTEVVKPPGSDLVWVSKKKSTCMNAQTLASSEADDVVIRSEADSDSDGERPRQGPDSHRGKSKNHRTMGLKLA</sequence>
<dbReference type="EMBL" id="JAACNO010002332">
    <property type="protein sequence ID" value="KAF4134153.1"/>
    <property type="molecule type" value="Genomic_DNA"/>
</dbReference>
<evidence type="ECO:0000313" key="3">
    <source>
        <dbReference type="Proteomes" id="UP000704712"/>
    </source>
</evidence>
<accession>A0A8S9U1I7</accession>
<name>A0A8S9U1I7_PHYIN</name>
<dbReference type="Proteomes" id="UP000704712">
    <property type="component" value="Unassembled WGS sequence"/>
</dbReference>
<organism evidence="2 3">
    <name type="scientific">Phytophthora infestans</name>
    <name type="common">Potato late blight agent</name>
    <name type="synonym">Botrytis infestans</name>
    <dbReference type="NCBI Taxonomy" id="4787"/>
    <lineage>
        <taxon>Eukaryota</taxon>
        <taxon>Sar</taxon>
        <taxon>Stramenopiles</taxon>
        <taxon>Oomycota</taxon>
        <taxon>Peronosporomycetes</taxon>
        <taxon>Peronosporales</taxon>
        <taxon>Peronosporaceae</taxon>
        <taxon>Phytophthora</taxon>
    </lineage>
</organism>
<evidence type="ECO:0000256" key="1">
    <source>
        <dbReference type="SAM" id="MobiDB-lite"/>
    </source>
</evidence>
<evidence type="ECO:0000313" key="2">
    <source>
        <dbReference type="EMBL" id="KAF4134153.1"/>
    </source>
</evidence>
<protein>
    <submittedName>
        <fullName evidence="2">Uncharacterized protein</fullName>
    </submittedName>
</protein>
<reference evidence="2" key="1">
    <citation type="submission" date="2020-03" db="EMBL/GenBank/DDBJ databases">
        <title>Hybrid Assembly of Korean Phytophthora infestans isolates.</title>
        <authorList>
            <person name="Prokchorchik M."/>
            <person name="Lee Y."/>
            <person name="Seo J."/>
            <person name="Cho J.-H."/>
            <person name="Park Y.-E."/>
            <person name="Jang D.-C."/>
            <person name="Im J.-S."/>
            <person name="Choi J.-G."/>
            <person name="Park H.-J."/>
            <person name="Lee G.-B."/>
            <person name="Lee Y.-G."/>
            <person name="Hong S.-Y."/>
            <person name="Cho K."/>
            <person name="Sohn K.H."/>
        </authorList>
    </citation>
    <scope>NUCLEOTIDE SEQUENCE</scope>
    <source>
        <strain evidence="2">KR_2_A2</strain>
    </source>
</reference>